<dbReference type="PROSITE" id="PS51186">
    <property type="entry name" value="GNAT"/>
    <property type="match status" value="1"/>
</dbReference>
<comment type="caution">
    <text evidence="2">The sequence shown here is derived from an EMBL/GenBank/DDBJ whole genome shotgun (WGS) entry which is preliminary data.</text>
</comment>
<feature type="domain" description="N-acetyltransferase" evidence="1">
    <location>
        <begin position="15"/>
        <end position="172"/>
    </location>
</feature>
<dbReference type="PANTHER" id="PTHR43792:SF1">
    <property type="entry name" value="N-ACETYLTRANSFERASE DOMAIN-CONTAINING PROTEIN"/>
    <property type="match status" value="1"/>
</dbReference>
<dbReference type="InterPro" id="IPR016181">
    <property type="entry name" value="Acyl_CoA_acyltransferase"/>
</dbReference>
<evidence type="ECO:0000313" key="3">
    <source>
        <dbReference type="Proteomes" id="UP000617041"/>
    </source>
</evidence>
<dbReference type="Proteomes" id="UP000617041">
    <property type="component" value="Unassembled WGS sequence"/>
</dbReference>
<dbReference type="Gene3D" id="3.40.630.30">
    <property type="match status" value="1"/>
</dbReference>
<gene>
    <name evidence="2" type="ORF">I8E28_06960</name>
</gene>
<evidence type="ECO:0000259" key="1">
    <source>
        <dbReference type="PROSITE" id="PS51186"/>
    </source>
</evidence>
<dbReference type="Pfam" id="PF13302">
    <property type="entry name" value="Acetyltransf_3"/>
    <property type="match status" value="1"/>
</dbReference>
<dbReference type="RefSeq" id="WP_200787264.1">
    <property type="nucleotide sequence ID" value="NZ_JAEDAO010000001.1"/>
</dbReference>
<dbReference type="GO" id="GO:0016747">
    <property type="term" value="F:acyltransferase activity, transferring groups other than amino-acyl groups"/>
    <property type="evidence" value="ECO:0007669"/>
    <property type="project" value="InterPro"/>
</dbReference>
<proteinExistence type="predicted"/>
<dbReference type="InterPro" id="IPR000182">
    <property type="entry name" value="GNAT_dom"/>
</dbReference>
<protein>
    <submittedName>
        <fullName evidence="2">GNAT family N-acetyltransferase</fullName>
    </submittedName>
</protein>
<dbReference type="SUPFAM" id="SSF55729">
    <property type="entry name" value="Acyl-CoA N-acyltransferases (Nat)"/>
    <property type="match status" value="1"/>
</dbReference>
<dbReference type="EMBL" id="JAEDAO010000001">
    <property type="protein sequence ID" value="MBK0392324.1"/>
    <property type="molecule type" value="Genomic_DNA"/>
</dbReference>
<name>A0A934Q125_9BURK</name>
<dbReference type="PANTHER" id="PTHR43792">
    <property type="entry name" value="GNAT FAMILY, PUTATIVE (AFU_ORTHOLOGUE AFUA_3G00765)-RELATED-RELATED"/>
    <property type="match status" value="1"/>
</dbReference>
<sequence>MNDKLAPRVVETERLVLRQFSPADHADYSRFCADPDVMRYVGTGQANPPEITWRSMAGMLGHWAMRGYGIWAVQLRDGPLVGHTGFIDVPGWPGFELAWLLGREHWGQGYAREAATAALRVAHDALQRDRVISMIRPPNAPSIKLAKAMGAVQEGEVEMLGAPALLFVHPRHQ</sequence>
<accession>A0A934Q125</accession>
<evidence type="ECO:0000313" key="2">
    <source>
        <dbReference type="EMBL" id="MBK0392324.1"/>
    </source>
</evidence>
<reference evidence="2" key="1">
    <citation type="submission" date="2020-12" db="EMBL/GenBank/DDBJ databases">
        <title>Ramlibacter sp. nov., isolated from a freshwater alga, Cryptomonas.</title>
        <authorList>
            <person name="Kim H.M."/>
            <person name="Jeon C.O."/>
        </authorList>
    </citation>
    <scope>NUCLEOTIDE SEQUENCE</scope>
    <source>
        <strain evidence="2">CrO1</strain>
    </source>
</reference>
<dbReference type="InterPro" id="IPR051531">
    <property type="entry name" value="N-acetyltransferase"/>
</dbReference>
<keyword evidence="3" id="KW-1185">Reference proteome</keyword>
<dbReference type="AlphaFoldDB" id="A0A934Q125"/>
<organism evidence="2 3">
    <name type="scientific">Ramlibacter algicola</name>
    <dbReference type="NCBI Taxonomy" id="2795217"/>
    <lineage>
        <taxon>Bacteria</taxon>
        <taxon>Pseudomonadati</taxon>
        <taxon>Pseudomonadota</taxon>
        <taxon>Betaproteobacteria</taxon>
        <taxon>Burkholderiales</taxon>
        <taxon>Comamonadaceae</taxon>
        <taxon>Ramlibacter</taxon>
    </lineage>
</organism>